<evidence type="ECO:0000313" key="12">
    <source>
        <dbReference type="Proteomes" id="UP000019222"/>
    </source>
</evidence>
<feature type="transmembrane region" description="Helical" evidence="9">
    <location>
        <begin position="33"/>
        <end position="51"/>
    </location>
</feature>
<dbReference type="PATRIC" id="fig|1224164.3.peg.276"/>
<feature type="transmembrane region" description="Helical" evidence="9">
    <location>
        <begin position="107"/>
        <end position="125"/>
    </location>
</feature>
<feature type="transmembrane region" description="Helical" evidence="9">
    <location>
        <begin position="78"/>
        <end position="100"/>
    </location>
</feature>
<feature type="region of interest" description="Disordered" evidence="8">
    <location>
        <begin position="497"/>
        <end position="517"/>
    </location>
</feature>
<comment type="similarity">
    <text evidence="2">Belongs to the CPA3 antiporters (TC 2.A.63) subunit D family.</text>
</comment>
<dbReference type="GO" id="GO:0005886">
    <property type="term" value="C:plasma membrane"/>
    <property type="evidence" value="ECO:0007669"/>
    <property type="project" value="UniProtKB-SubCell"/>
</dbReference>
<feature type="transmembrane region" description="Helical" evidence="9">
    <location>
        <begin position="448"/>
        <end position="469"/>
    </location>
</feature>
<feature type="transmembrane region" description="Helical" evidence="9">
    <location>
        <begin position="131"/>
        <end position="149"/>
    </location>
</feature>
<dbReference type="NCBIfam" id="NF006239">
    <property type="entry name" value="PRK08375.1-5"/>
    <property type="match status" value="1"/>
</dbReference>
<keyword evidence="6 9" id="KW-0472">Membrane</keyword>
<organism evidence="11 12">
    <name type="scientific">Corynebacterium vitaeruminis DSM 20294</name>
    <dbReference type="NCBI Taxonomy" id="1224164"/>
    <lineage>
        <taxon>Bacteria</taxon>
        <taxon>Bacillati</taxon>
        <taxon>Actinomycetota</taxon>
        <taxon>Actinomycetes</taxon>
        <taxon>Mycobacteriales</taxon>
        <taxon>Corynebacteriaceae</taxon>
        <taxon>Corynebacterium</taxon>
    </lineage>
</organism>
<evidence type="ECO:0000256" key="6">
    <source>
        <dbReference type="ARBA" id="ARBA00023136"/>
    </source>
</evidence>
<evidence type="ECO:0000256" key="3">
    <source>
        <dbReference type="ARBA" id="ARBA00022475"/>
    </source>
</evidence>
<keyword evidence="5 9" id="KW-1133">Transmembrane helix</keyword>
<keyword evidence="12" id="KW-1185">Reference proteome</keyword>
<feature type="transmembrane region" description="Helical" evidence="9">
    <location>
        <begin position="404"/>
        <end position="427"/>
    </location>
</feature>
<feature type="transmembrane region" description="Helical" evidence="9">
    <location>
        <begin position="266"/>
        <end position="287"/>
    </location>
</feature>
<dbReference type="InterPro" id="IPR050586">
    <property type="entry name" value="CPA3_Na-H_Antiporter_D"/>
</dbReference>
<evidence type="ECO:0000256" key="5">
    <source>
        <dbReference type="ARBA" id="ARBA00022989"/>
    </source>
</evidence>
<keyword evidence="4 7" id="KW-0812">Transmembrane</keyword>
<name>W5XXI1_9CORY</name>
<dbReference type="STRING" id="1224164.B843_01425"/>
<feature type="transmembrane region" description="Helical" evidence="9">
    <location>
        <begin position="294"/>
        <end position="313"/>
    </location>
</feature>
<evidence type="ECO:0000256" key="9">
    <source>
        <dbReference type="SAM" id="Phobius"/>
    </source>
</evidence>
<dbReference type="InterPro" id="IPR001750">
    <property type="entry name" value="ND/Mrp_TM"/>
</dbReference>
<evidence type="ECO:0000256" key="4">
    <source>
        <dbReference type="ARBA" id="ARBA00022692"/>
    </source>
</evidence>
<dbReference type="HOGENOM" id="CLU_007100_9_2_11"/>
<evidence type="ECO:0000256" key="1">
    <source>
        <dbReference type="ARBA" id="ARBA00004651"/>
    </source>
</evidence>
<dbReference type="PANTHER" id="PTHR42703">
    <property type="entry name" value="NADH DEHYDROGENASE"/>
    <property type="match status" value="1"/>
</dbReference>
<accession>W5XXI1</accession>
<dbReference type="Pfam" id="PF00361">
    <property type="entry name" value="Proton_antipo_M"/>
    <property type="match status" value="1"/>
</dbReference>
<gene>
    <name evidence="11" type="ORF">B843_01425</name>
</gene>
<feature type="transmembrane region" description="Helical" evidence="9">
    <location>
        <begin position="237"/>
        <end position="260"/>
    </location>
</feature>
<feature type="transmembrane region" description="Helical" evidence="9">
    <location>
        <begin position="161"/>
        <end position="183"/>
    </location>
</feature>
<proteinExistence type="inferred from homology"/>
<reference evidence="11 12" key="1">
    <citation type="submission" date="2013-02" db="EMBL/GenBank/DDBJ databases">
        <title>The complete genome sequence of Corynebacterium vitaeruminis DSM 20294.</title>
        <authorList>
            <person name="Ruckert C."/>
            <person name="Albersmeier A."/>
            <person name="Kalinowski J."/>
        </authorList>
    </citation>
    <scope>NUCLEOTIDE SEQUENCE [LARGE SCALE GENOMIC DNA]</scope>
    <source>
        <strain evidence="12">ATCC 10234</strain>
    </source>
</reference>
<evidence type="ECO:0000256" key="2">
    <source>
        <dbReference type="ARBA" id="ARBA00005346"/>
    </source>
</evidence>
<dbReference type="PANTHER" id="PTHR42703:SF1">
    <property type="entry name" value="NA(+)_H(+) ANTIPORTER SUBUNIT D1"/>
    <property type="match status" value="1"/>
</dbReference>
<dbReference type="KEGG" id="cvt:B843_01425"/>
<keyword evidence="3" id="KW-1003">Cell membrane</keyword>
<dbReference type="RefSeq" id="WP_025251748.1">
    <property type="nucleotide sequence ID" value="NZ_CP004353.1"/>
</dbReference>
<feature type="transmembrane region" description="Helical" evidence="9">
    <location>
        <begin position="203"/>
        <end position="225"/>
    </location>
</feature>
<feature type="domain" description="NADH:quinone oxidoreductase/Mrp antiporter transmembrane" evidence="10">
    <location>
        <begin position="127"/>
        <end position="410"/>
    </location>
</feature>
<dbReference type="eggNOG" id="COG0651">
    <property type="taxonomic scope" value="Bacteria"/>
</dbReference>
<feature type="transmembrane region" description="Helical" evidence="9">
    <location>
        <begin position="366"/>
        <end position="384"/>
    </location>
</feature>
<dbReference type="Proteomes" id="UP000019222">
    <property type="component" value="Chromosome"/>
</dbReference>
<evidence type="ECO:0000259" key="10">
    <source>
        <dbReference type="Pfam" id="PF00361"/>
    </source>
</evidence>
<sequence>MNVDVILPLFVGLPLATVAIAAMAPWRWLRDGLALFTPLMTLCGGAFLFHYTGAHGTIAHSVGSYVGGVAIPFAADQFAAIMIVTASLVALAANWFAIVVGETQSRFYPALALMLVTGVMGALLTADLFNFFVFIEVMLLPSYGLMAMTGTWARLSAARTFVLVNLATSTLLLIGVSVLYGVVGAVNIAALKDAAAGHGPVTVAAGIVMIALAVKAGLFPVHTWLPRTYPSTSASVMGLFSALHTKVAVYMIFRIYVTVFGLDTRWMWLIIAFSVVSMLVGAFAGLAENSMRRVLSYQMVNGMPFIIVMLAFTSGNAKAALGAGIFYALHHMITVGSLILNTGAVEETYGTDLLSKLSGIAKRDPWVAAVFVAGAFSIVGFPPFSGLWGKVGVVLNVARAGSGAAWLVITVIVLASFGAFLSMLRLWREVFWGAEMSRERIPQALRVPFARLAPSAFLILISFGMFIFAGPLVGATQGAAEDLLDTGAYQQAVLHTGPHGDEPPVGVATGTSLQGGN</sequence>
<evidence type="ECO:0000256" key="8">
    <source>
        <dbReference type="SAM" id="MobiDB-lite"/>
    </source>
</evidence>
<protein>
    <submittedName>
        <fullName evidence="11">Monovalent cation/H+ antiporter subunit D</fullName>
    </submittedName>
</protein>
<dbReference type="EMBL" id="CP004353">
    <property type="protein sequence ID" value="AHI21677.1"/>
    <property type="molecule type" value="Genomic_DNA"/>
</dbReference>
<feature type="transmembrane region" description="Helical" evidence="9">
    <location>
        <begin position="6"/>
        <end position="26"/>
    </location>
</feature>
<evidence type="ECO:0000256" key="7">
    <source>
        <dbReference type="RuleBase" id="RU000320"/>
    </source>
</evidence>
<feature type="transmembrane region" description="Helical" evidence="9">
    <location>
        <begin position="325"/>
        <end position="345"/>
    </location>
</feature>
<dbReference type="AlphaFoldDB" id="W5XXI1"/>
<evidence type="ECO:0000313" key="11">
    <source>
        <dbReference type="EMBL" id="AHI21677.1"/>
    </source>
</evidence>
<comment type="subcellular location">
    <subcellularLocation>
        <location evidence="1">Cell membrane</location>
        <topology evidence="1">Multi-pass membrane protein</topology>
    </subcellularLocation>
    <subcellularLocation>
        <location evidence="7">Membrane</location>
        <topology evidence="7">Multi-pass membrane protein</topology>
    </subcellularLocation>
</comment>